<evidence type="ECO:0000313" key="3">
    <source>
        <dbReference type="EMBL" id="GAA4735764.1"/>
    </source>
</evidence>
<evidence type="ECO:0000256" key="1">
    <source>
        <dbReference type="SAM" id="MobiDB-lite"/>
    </source>
</evidence>
<keyword evidence="2" id="KW-0472">Membrane</keyword>
<evidence type="ECO:0000256" key="2">
    <source>
        <dbReference type="SAM" id="Phobius"/>
    </source>
</evidence>
<keyword evidence="4" id="KW-1185">Reference proteome</keyword>
<feature type="transmembrane region" description="Helical" evidence="2">
    <location>
        <begin position="125"/>
        <end position="145"/>
    </location>
</feature>
<feature type="transmembrane region" description="Helical" evidence="2">
    <location>
        <begin position="97"/>
        <end position="119"/>
    </location>
</feature>
<feature type="region of interest" description="Disordered" evidence="1">
    <location>
        <begin position="1"/>
        <end position="80"/>
    </location>
</feature>
<accession>A0ABP8YR83</accession>
<name>A0ABP8YR83_9MICO</name>
<dbReference type="Proteomes" id="UP001500956">
    <property type="component" value="Unassembled WGS sequence"/>
</dbReference>
<feature type="compositionally biased region" description="Low complexity" evidence="1">
    <location>
        <begin position="66"/>
        <end position="80"/>
    </location>
</feature>
<protein>
    <submittedName>
        <fullName evidence="3">Uncharacterized protein</fullName>
    </submittedName>
</protein>
<dbReference type="RefSeq" id="WP_172152716.1">
    <property type="nucleotide sequence ID" value="NZ_BAABID010000018.1"/>
</dbReference>
<keyword evidence="2" id="KW-1133">Transmembrane helix</keyword>
<organism evidence="3 4">
    <name type="scientific">Isoptericola chiayiensis</name>
    <dbReference type="NCBI Taxonomy" id="579446"/>
    <lineage>
        <taxon>Bacteria</taxon>
        <taxon>Bacillati</taxon>
        <taxon>Actinomycetota</taxon>
        <taxon>Actinomycetes</taxon>
        <taxon>Micrococcales</taxon>
        <taxon>Promicromonosporaceae</taxon>
        <taxon>Isoptericola</taxon>
    </lineage>
</organism>
<dbReference type="EMBL" id="BAABID010000018">
    <property type="protein sequence ID" value="GAA4735764.1"/>
    <property type="molecule type" value="Genomic_DNA"/>
</dbReference>
<sequence length="151" mass="14946">MNDQQRPWGEESSDSTAADAVPPTQELGRTPAGDDEPATGTPAGTDPVVDTSAVDRDPSVPEPDTAPDGGARPGTDPAAGAAAVAPLVRTGPRASTIVWGLVVLVVGLGLLARTAGLGIDGQLTAIVLLAAAGALLVVASVVGAVRRRGRT</sequence>
<reference evidence="4" key="1">
    <citation type="journal article" date="2019" name="Int. J. Syst. Evol. Microbiol.">
        <title>The Global Catalogue of Microorganisms (GCM) 10K type strain sequencing project: providing services to taxonomists for standard genome sequencing and annotation.</title>
        <authorList>
            <consortium name="The Broad Institute Genomics Platform"/>
            <consortium name="The Broad Institute Genome Sequencing Center for Infectious Disease"/>
            <person name="Wu L."/>
            <person name="Ma J."/>
        </authorList>
    </citation>
    <scope>NUCLEOTIDE SEQUENCE [LARGE SCALE GENOMIC DNA]</scope>
    <source>
        <strain evidence="4">JCM 18063</strain>
    </source>
</reference>
<gene>
    <name evidence="3" type="ORF">GCM10023216_30970</name>
</gene>
<keyword evidence="2" id="KW-0812">Transmembrane</keyword>
<evidence type="ECO:0000313" key="4">
    <source>
        <dbReference type="Proteomes" id="UP001500956"/>
    </source>
</evidence>
<comment type="caution">
    <text evidence="3">The sequence shown here is derived from an EMBL/GenBank/DDBJ whole genome shotgun (WGS) entry which is preliminary data.</text>
</comment>
<proteinExistence type="predicted"/>